<dbReference type="SMART" id="SM01037">
    <property type="entry name" value="Bet_v_1"/>
    <property type="match status" value="1"/>
</dbReference>
<organism evidence="2 3">
    <name type="scientific">Papaver nudicaule</name>
    <name type="common">Iceland poppy</name>
    <dbReference type="NCBI Taxonomy" id="74823"/>
    <lineage>
        <taxon>Eukaryota</taxon>
        <taxon>Viridiplantae</taxon>
        <taxon>Streptophyta</taxon>
        <taxon>Embryophyta</taxon>
        <taxon>Tracheophyta</taxon>
        <taxon>Spermatophyta</taxon>
        <taxon>Magnoliopsida</taxon>
        <taxon>Ranunculales</taxon>
        <taxon>Papaveraceae</taxon>
        <taxon>Papaveroideae</taxon>
        <taxon>Papaver</taxon>
    </lineage>
</organism>
<dbReference type="AlphaFoldDB" id="A0AA41VEJ7"/>
<dbReference type="CDD" id="cd07816">
    <property type="entry name" value="Bet_v1-like"/>
    <property type="match status" value="1"/>
</dbReference>
<comment type="caution">
    <text evidence="2">The sequence shown here is derived from an EMBL/GenBank/DDBJ whole genome shotgun (WGS) entry which is preliminary data.</text>
</comment>
<dbReference type="EMBL" id="JAJJMA010204698">
    <property type="protein sequence ID" value="MCL7039768.1"/>
    <property type="molecule type" value="Genomic_DNA"/>
</dbReference>
<evidence type="ECO:0000313" key="3">
    <source>
        <dbReference type="Proteomes" id="UP001177140"/>
    </source>
</evidence>
<dbReference type="InterPro" id="IPR000916">
    <property type="entry name" value="Bet_v_I/MLP"/>
</dbReference>
<gene>
    <name evidence="2" type="ORF">MKW94_000217</name>
</gene>
<feature type="domain" description="Bet v I/Major latex protein" evidence="1">
    <location>
        <begin position="2"/>
        <end position="157"/>
    </location>
</feature>
<sequence>MAQIRKLESVYEIKCCADKFYQMCTRDAHQIPKYAPKTIKSVQVIGEGEVRVGTGFVWQFVPVGGSTILTIKDTITAVDNKNRSITFTVMEGELMTVFKSFRVNLDVTPKDGATDGTSLAKWSVEYEKAHEDVPDPVGVIKSCEEITTGLNLHLLKQV</sequence>
<protein>
    <recommendedName>
        <fullName evidence="1">Bet v I/Major latex protein domain-containing protein</fullName>
    </recommendedName>
</protein>
<dbReference type="Pfam" id="PF00407">
    <property type="entry name" value="Bet_v_1"/>
    <property type="match status" value="1"/>
</dbReference>
<name>A0AA41VEJ7_PAPNU</name>
<evidence type="ECO:0000259" key="1">
    <source>
        <dbReference type="SMART" id="SM01037"/>
    </source>
</evidence>
<accession>A0AA41VEJ7</accession>
<dbReference type="GO" id="GO:0006952">
    <property type="term" value="P:defense response"/>
    <property type="evidence" value="ECO:0007669"/>
    <property type="project" value="InterPro"/>
</dbReference>
<keyword evidence="3" id="KW-1185">Reference proteome</keyword>
<dbReference type="InterPro" id="IPR051761">
    <property type="entry name" value="MLP-like_ligand-binding"/>
</dbReference>
<dbReference type="PANTHER" id="PTHR31907">
    <property type="entry name" value="MLP-LIKE PROTEIN 423"/>
    <property type="match status" value="1"/>
</dbReference>
<dbReference type="SUPFAM" id="SSF55961">
    <property type="entry name" value="Bet v1-like"/>
    <property type="match status" value="1"/>
</dbReference>
<dbReference type="Gene3D" id="3.30.530.20">
    <property type="match status" value="1"/>
</dbReference>
<dbReference type="InterPro" id="IPR023393">
    <property type="entry name" value="START-like_dom_sf"/>
</dbReference>
<proteinExistence type="predicted"/>
<reference evidence="2" key="1">
    <citation type="submission" date="2022-03" db="EMBL/GenBank/DDBJ databases">
        <title>A functionally conserved STORR gene fusion in Papaver species that diverged 16.8 million years ago.</title>
        <authorList>
            <person name="Catania T."/>
        </authorList>
    </citation>
    <scope>NUCLEOTIDE SEQUENCE</scope>
    <source>
        <strain evidence="2">S-191538</strain>
    </source>
</reference>
<evidence type="ECO:0000313" key="2">
    <source>
        <dbReference type="EMBL" id="MCL7039768.1"/>
    </source>
</evidence>
<dbReference type="Proteomes" id="UP001177140">
    <property type="component" value="Unassembled WGS sequence"/>
</dbReference>